<feature type="region of interest" description="Disordered" evidence="1">
    <location>
        <begin position="1"/>
        <end position="20"/>
    </location>
</feature>
<evidence type="ECO:0000313" key="3">
    <source>
        <dbReference type="Proteomes" id="UP001492380"/>
    </source>
</evidence>
<accession>A0ABR1Y9Z6</accession>
<proteinExistence type="predicted"/>
<gene>
    <name evidence="2" type="ORF">HDK90DRAFT_515849</name>
</gene>
<evidence type="ECO:0000256" key="1">
    <source>
        <dbReference type="SAM" id="MobiDB-lite"/>
    </source>
</evidence>
<protein>
    <recommendedName>
        <fullName evidence="4">Retrotransposon gag domain-containing protein</fullName>
    </recommendedName>
</protein>
<dbReference type="Proteomes" id="UP001492380">
    <property type="component" value="Unassembled WGS sequence"/>
</dbReference>
<evidence type="ECO:0008006" key="4">
    <source>
        <dbReference type="Google" id="ProtNLM"/>
    </source>
</evidence>
<keyword evidence="3" id="KW-1185">Reference proteome</keyword>
<sequence length="229" mass="26317">MGQAPGDPKDPSDCPPLYTGLSDAQRQKVAHAYWNMKMRENESLDSFILRVRRIEKSLGYEFKDMGEREKLEMWLSRLTPSLRTAICEQNPKTLEAALHCAKKAQWHERIQHAREYQRIRMKSDDTLQDFFDRLHHHQAMLSYYDDERGPERRRVDTVLSRLSNSVIARLLDSPAGMDSLATEESLMVYLGKLSRDEKTKAKAVVMHQVGLPTQVGPPTQVGAPTRIEP</sequence>
<name>A0ABR1Y9Z6_9PEZI</name>
<comment type="caution">
    <text evidence="2">The sequence shown here is derived from an EMBL/GenBank/DDBJ whole genome shotgun (WGS) entry which is preliminary data.</text>
</comment>
<reference evidence="2 3" key="1">
    <citation type="submission" date="2024-04" db="EMBL/GenBank/DDBJ databases">
        <title>Phyllosticta paracitricarpa is synonymous to the EU quarantine fungus P. citricarpa based on phylogenomic analyses.</title>
        <authorList>
            <consortium name="Lawrence Berkeley National Laboratory"/>
            <person name="Van Ingen-Buijs V.A."/>
            <person name="Van Westerhoven A.C."/>
            <person name="Haridas S."/>
            <person name="Skiadas P."/>
            <person name="Martin F."/>
            <person name="Groenewald J.Z."/>
            <person name="Crous P.W."/>
            <person name="Seidl M.F."/>
        </authorList>
    </citation>
    <scope>NUCLEOTIDE SEQUENCE [LARGE SCALE GENOMIC DNA]</scope>
    <source>
        <strain evidence="2 3">CBS 123374</strain>
    </source>
</reference>
<organism evidence="2 3">
    <name type="scientific">Phyllosticta capitalensis</name>
    <dbReference type="NCBI Taxonomy" id="121624"/>
    <lineage>
        <taxon>Eukaryota</taxon>
        <taxon>Fungi</taxon>
        <taxon>Dikarya</taxon>
        <taxon>Ascomycota</taxon>
        <taxon>Pezizomycotina</taxon>
        <taxon>Dothideomycetes</taxon>
        <taxon>Dothideomycetes incertae sedis</taxon>
        <taxon>Botryosphaeriales</taxon>
        <taxon>Phyllostictaceae</taxon>
        <taxon>Phyllosticta</taxon>
    </lineage>
</organism>
<evidence type="ECO:0000313" key="2">
    <source>
        <dbReference type="EMBL" id="KAK8222784.1"/>
    </source>
</evidence>
<dbReference type="EMBL" id="JBBWRZ010000015">
    <property type="protein sequence ID" value="KAK8222784.1"/>
    <property type="molecule type" value="Genomic_DNA"/>
</dbReference>